<keyword evidence="3 13" id="KW-0812">Transmembrane</keyword>
<gene>
    <name evidence="14" type="ORF">PYX00_003228</name>
</gene>
<evidence type="ECO:0000256" key="10">
    <source>
        <dbReference type="ARBA" id="ARBA00068717"/>
    </source>
</evidence>
<dbReference type="InterPro" id="IPR036291">
    <property type="entry name" value="NAD(P)-bd_dom_sf"/>
</dbReference>
<evidence type="ECO:0000256" key="2">
    <source>
        <dbReference type="ARBA" id="ARBA00006484"/>
    </source>
</evidence>
<comment type="function">
    <text evidence="9">Catalyzes the reduction of all-trans-retinal to all-trans-retinol in the presence of NADPH.</text>
</comment>
<evidence type="ECO:0000256" key="4">
    <source>
        <dbReference type="ARBA" id="ARBA00022857"/>
    </source>
</evidence>
<comment type="subcellular location">
    <subcellularLocation>
        <location evidence="1">Membrane</location>
        <topology evidence="1">Multi-pass membrane protein</topology>
    </subcellularLocation>
</comment>
<dbReference type="CDD" id="cd05339">
    <property type="entry name" value="17beta-HSDXI-like_SDR_c"/>
    <property type="match status" value="1"/>
</dbReference>
<evidence type="ECO:0000256" key="5">
    <source>
        <dbReference type="ARBA" id="ARBA00022989"/>
    </source>
</evidence>
<feature type="transmembrane region" description="Helical" evidence="13">
    <location>
        <begin position="12"/>
        <end position="30"/>
    </location>
</feature>
<dbReference type="GO" id="GO:0016020">
    <property type="term" value="C:membrane"/>
    <property type="evidence" value="ECO:0007669"/>
    <property type="project" value="UniProtKB-SubCell"/>
</dbReference>
<dbReference type="PRINTS" id="PR00081">
    <property type="entry name" value="GDHRDH"/>
</dbReference>
<evidence type="ECO:0000256" key="11">
    <source>
        <dbReference type="ARBA" id="ARBA00082544"/>
    </source>
</evidence>
<evidence type="ECO:0000256" key="7">
    <source>
        <dbReference type="ARBA" id="ARBA00023098"/>
    </source>
</evidence>
<dbReference type="PANTHER" id="PTHR24322:SF729">
    <property type="entry name" value="MIP05442P"/>
    <property type="match status" value="1"/>
</dbReference>
<evidence type="ECO:0000256" key="12">
    <source>
        <dbReference type="RuleBase" id="RU000363"/>
    </source>
</evidence>
<keyword evidence="6" id="KW-0560">Oxidoreductase</keyword>
<evidence type="ECO:0000256" key="8">
    <source>
        <dbReference type="ARBA" id="ARBA00023136"/>
    </source>
</evidence>
<dbReference type="Pfam" id="PF00106">
    <property type="entry name" value="adh_short"/>
    <property type="match status" value="1"/>
</dbReference>
<keyword evidence="5 13" id="KW-1133">Transmembrane helix</keyword>
<dbReference type="FunFam" id="3.40.50.720:FF:000131">
    <property type="entry name" value="Short-chain dehydrogenase/reductase 3"/>
    <property type="match status" value="1"/>
</dbReference>
<evidence type="ECO:0000256" key="13">
    <source>
        <dbReference type="SAM" id="Phobius"/>
    </source>
</evidence>
<evidence type="ECO:0000313" key="14">
    <source>
        <dbReference type="EMBL" id="KAL0275364.1"/>
    </source>
</evidence>
<organism evidence="14">
    <name type="scientific">Menopon gallinae</name>
    <name type="common">poultry shaft louse</name>
    <dbReference type="NCBI Taxonomy" id="328185"/>
    <lineage>
        <taxon>Eukaryota</taxon>
        <taxon>Metazoa</taxon>
        <taxon>Ecdysozoa</taxon>
        <taxon>Arthropoda</taxon>
        <taxon>Hexapoda</taxon>
        <taxon>Insecta</taxon>
        <taxon>Pterygota</taxon>
        <taxon>Neoptera</taxon>
        <taxon>Paraneoptera</taxon>
        <taxon>Psocodea</taxon>
        <taxon>Troctomorpha</taxon>
        <taxon>Phthiraptera</taxon>
        <taxon>Amblycera</taxon>
        <taxon>Menoponidae</taxon>
        <taxon>Menopon</taxon>
    </lineage>
</organism>
<proteinExistence type="inferred from homology"/>
<comment type="caution">
    <text evidence="14">The sequence shown here is derived from an EMBL/GenBank/DDBJ whole genome shotgun (WGS) entry which is preliminary data.</text>
</comment>
<evidence type="ECO:0000256" key="6">
    <source>
        <dbReference type="ARBA" id="ARBA00023002"/>
    </source>
</evidence>
<evidence type="ECO:0000256" key="1">
    <source>
        <dbReference type="ARBA" id="ARBA00004141"/>
    </source>
</evidence>
<sequence length="318" mass="35689">MQNLQEKLSHVVYLFKDVVFFFILLVYYYAESFTTLFIPRRFRAKSVKGEVVLVTGGGGGIGRLIALKFARLGAVVVVWDIKKDGVKETVDLIKEYGGKAYGFNIDLTKRDEIYKTAEVVKKTIGNVDILINNAGIVFGKTLLDLPDNEIDTTFQVNILAHYWTTKAFLQEMMSRNHGHIVTVASVAGLLGTYRCTDYSATKFAAVGFHESLFTELKANGYDGINLTLICPYYINTGMFSGVKPRLMDMLEPEQVAEETVGAILANEINVTLPTCVRYFLPLKCFLPDKLCWALMYHVMQGPQSMMMFKGREGGEMKT</sequence>
<dbReference type="EMBL" id="JARGDH010000002">
    <property type="protein sequence ID" value="KAL0275364.1"/>
    <property type="molecule type" value="Genomic_DNA"/>
</dbReference>
<name>A0AAW2HZZ8_9NEOP</name>
<comment type="similarity">
    <text evidence="2 12">Belongs to the short-chain dehydrogenases/reductases (SDR) family.</text>
</comment>
<evidence type="ECO:0000256" key="9">
    <source>
        <dbReference type="ARBA" id="ARBA00059620"/>
    </source>
</evidence>
<dbReference type="GO" id="GO:0005811">
    <property type="term" value="C:lipid droplet"/>
    <property type="evidence" value="ECO:0007669"/>
    <property type="project" value="TreeGrafter"/>
</dbReference>
<dbReference type="GO" id="GO:0052650">
    <property type="term" value="F:all-trans-retinol dehydrogenase (NADP+) activity"/>
    <property type="evidence" value="ECO:0007669"/>
    <property type="project" value="UniProtKB-ARBA"/>
</dbReference>
<keyword evidence="7" id="KW-0443">Lipid metabolism</keyword>
<keyword evidence="4" id="KW-0521">NADP</keyword>
<dbReference type="PRINTS" id="PR00080">
    <property type="entry name" value="SDRFAMILY"/>
</dbReference>
<keyword evidence="8 13" id="KW-0472">Membrane</keyword>
<reference evidence="14" key="1">
    <citation type="journal article" date="2024" name="Gigascience">
        <title>Chromosome-level genome of the poultry shaft louse Menopon gallinae provides insight into the host-switching and adaptive evolution of parasitic lice.</title>
        <authorList>
            <person name="Xu Y."/>
            <person name="Ma L."/>
            <person name="Liu S."/>
            <person name="Liang Y."/>
            <person name="Liu Q."/>
            <person name="He Z."/>
            <person name="Tian L."/>
            <person name="Duan Y."/>
            <person name="Cai W."/>
            <person name="Li H."/>
            <person name="Song F."/>
        </authorList>
    </citation>
    <scope>NUCLEOTIDE SEQUENCE</scope>
    <source>
        <strain evidence="14">Cailab_2023a</strain>
    </source>
</reference>
<dbReference type="PANTHER" id="PTHR24322">
    <property type="entry name" value="PKSB"/>
    <property type="match status" value="1"/>
</dbReference>
<evidence type="ECO:0000256" key="3">
    <source>
        <dbReference type="ARBA" id="ARBA00022692"/>
    </source>
</evidence>
<dbReference type="SUPFAM" id="SSF51735">
    <property type="entry name" value="NAD(P)-binding Rossmann-fold domains"/>
    <property type="match status" value="1"/>
</dbReference>
<dbReference type="Gene3D" id="3.40.50.720">
    <property type="entry name" value="NAD(P)-binding Rossmann-like Domain"/>
    <property type="match status" value="1"/>
</dbReference>
<accession>A0AAW2HZZ8</accession>
<dbReference type="InterPro" id="IPR002347">
    <property type="entry name" value="SDR_fam"/>
</dbReference>
<dbReference type="AlphaFoldDB" id="A0AAW2HZZ8"/>
<protein>
    <recommendedName>
        <fullName evidence="10">Short-chain dehydrogenase/reductase 3</fullName>
    </recommendedName>
    <alternativeName>
        <fullName evidence="11">Retinal short-chain dehydrogenase/reductase 1</fullName>
    </alternativeName>
</protein>